<dbReference type="InterPro" id="IPR000515">
    <property type="entry name" value="MetI-like"/>
</dbReference>
<comment type="similarity">
    <text evidence="8">Belongs to the binding-protein-dependent transport system permease family.</text>
</comment>
<keyword evidence="2 8" id="KW-0813">Transport</keyword>
<sequence length="300" mass="33675">MEANAKTITYKTRKWQFTPWLFAGPHLIIFLIFFLVPVVYGIYISFTDWDLIGTPDFVGFDNYREILFQKDSTFYEQLHNGLRNTFIFVVLTVPFCIIVPLLLASALNAKPRLNKLFQSLFYLPSLFAISAVIIIWGLMFNVSFGPINQFLGTTINWVGTQPYAWMTLVIVTVWWCIGGNMIIYQAALNGISQDFYEAAEIDGATAMQKFFKITLPSIRAQLLYTVVMTTIAQFNVYGQPLMLTKGGPSGSTSVLLMYIQQNAFGTGQSIAGIASAMAVILGLCIMAVSAVQFFFLRNKN</sequence>
<feature type="transmembrane region" description="Helical" evidence="8">
    <location>
        <begin position="120"/>
        <end position="143"/>
    </location>
</feature>
<dbReference type="PANTHER" id="PTHR30193:SF37">
    <property type="entry name" value="INNER MEMBRANE ABC TRANSPORTER PERMEASE PROTEIN YCJO"/>
    <property type="match status" value="1"/>
</dbReference>
<comment type="subcellular location">
    <subcellularLocation>
        <location evidence="1 8">Cell membrane</location>
        <topology evidence="1 8">Multi-pass membrane protein</topology>
    </subcellularLocation>
</comment>
<keyword evidence="11" id="KW-1185">Reference proteome</keyword>
<evidence type="ECO:0000256" key="8">
    <source>
        <dbReference type="RuleBase" id="RU363032"/>
    </source>
</evidence>
<dbReference type="InterPro" id="IPR051393">
    <property type="entry name" value="ABC_transporter_permease"/>
</dbReference>
<dbReference type="InterPro" id="IPR035906">
    <property type="entry name" value="MetI-like_sf"/>
</dbReference>
<feature type="transmembrane region" description="Helical" evidence="8">
    <location>
        <begin position="163"/>
        <end position="183"/>
    </location>
</feature>
<evidence type="ECO:0000256" key="3">
    <source>
        <dbReference type="ARBA" id="ARBA00022475"/>
    </source>
</evidence>
<dbReference type="Pfam" id="PF00528">
    <property type="entry name" value="BPD_transp_1"/>
    <property type="match status" value="1"/>
</dbReference>
<comment type="caution">
    <text evidence="10">The sequence shown here is derived from an EMBL/GenBank/DDBJ whole genome shotgun (WGS) entry which is preliminary data.</text>
</comment>
<evidence type="ECO:0000256" key="7">
    <source>
        <dbReference type="ARBA" id="ARBA00023136"/>
    </source>
</evidence>
<name>A0A4R6ZQM3_9LIST</name>
<evidence type="ECO:0000256" key="1">
    <source>
        <dbReference type="ARBA" id="ARBA00004651"/>
    </source>
</evidence>
<dbReference type="AlphaFoldDB" id="A0A4R6ZQM3"/>
<feature type="domain" description="ABC transmembrane type-1" evidence="9">
    <location>
        <begin position="82"/>
        <end position="292"/>
    </location>
</feature>
<proteinExistence type="inferred from homology"/>
<keyword evidence="5 8" id="KW-1133">Transmembrane helix</keyword>
<dbReference type="PROSITE" id="PS50928">
    <property type="entry name" value="ABC_TM1"/>
    <property type="match status" value="1"/>
</dbReference>
<evidence type="ECO:0000256" key="6">
    <source>
        <dbReference type="ARBA" id="ARBA00023016"/>
    </source>
</evidence>
<feature type="transmembrane region" description="Helical" evidence="8">
    <location>
        <begin position="270"/>
        <end position="296"/>
    </location>
</feature>
<dbReference type="GO" id="GO:0005886">
    <property type="term" value="C:plasma membrane"/>
    <property type="evidence" value="ECO:0007669"/>
    <property type="project" value="UniProtKB-SubCell"/>
</dbReference>
<accession>A0A4R6ZQM3</accession>
<dbReference type="STRING" id="1265846.PROCOU_05698"/>
<keyword evidence="3" id="KW-1003">Cell membrane</keyword>
<gene>
    <name evidence="10" type="ORF">DFP96_102380</name>
</gene>
<protein>
    <submittedName>
        <fullName evidence="10">Carbohydrate ABC transporter membrane protein 1 (CUT1 family)</fullName>
    </submittedName>
</protein>
<reference evidence="10 11" key="1">
    <citation type="submission" date="2019-03" db="EMBL/GenBank/DDBJ databases">
        <title>Genomic Encyclopedia of Type Strains, Phase III (KMG-III): the genomes of soil and plant-associated and newly described type strains.</title>
        <authorList>
            <person name="Whitman W."/>
        </authorList>
    </citation>
    <scope>NUCLEOTIDE SEQUENCE [LARGE SCALE GENOMIC DNA]</scope>
    <source>
        <strain evidence="10 11">CECT 7972</strain>
    </source>
</reference>
<organism evidence="10 11">
    <name type="scientific">Listeria rocourtiae</name>
    <dbReference type="NCBI Taxonomy" id="647910"/>
    <lineage>
        <taxon>Bacteria</taxon>
        <taxon>Bacillati</taxon>
        <taxon>Bacillota</taxon>
        <taxon>Bacilli</taxon>
        <taxon>Bacillales</taxon>
        <taxon>Listeriaceae</taxon>
        <taxon>Listeria</taxon>
    </lineage>
</organism>
<evidence type="ECO:0000256" key="4">
    <source>
        <dbReference type="ARBA" id="ARBA00022692"/>
    </source>
</evidence>
<dbReference type="PANTHER" id="PTHR30193">
    <property type="entry name" value="ABC TRANSPORTER PERMEASE PROTEIN"/>
    <property type="match status" value="1"/>
</dbReference>
<dbReference type="SUPFAM" id="SSF160964">
    <property type="entry name" value="MalF N-terminal region-like"/>
    <property type="match status" value="1"/>
</dbReference>
<dbReference type="GO" id="GO:0055085">
    <property type="term" value="P:transmembrane transport"/>
    <property type="evidence" value="ECO:0007669"/>
    <property type="project" value="InterPro"/>
</dbReference>
<evidence type="ECO:0000256" key="2">
    <source>
        <dbReference type="ARBA" id="ARBA00022448"/>
    </source>
</evidence>
<keyword evidence="7 8" id="KW-0472">Membrane</keyword>
<feature type="transmembrane region" description="Helical" evidence="8">
    <location>
        <begin position="222"/>
        <end position="238"/>
    </location>
</feature>
<feature type="transmembrane region" description="Helical" evidence="8">
    <location>
        <begin position="86"/>
        <end position="108"/>
    </location>
</feature>
<evidence type="ECO:0000313" key="10">
    <source>
        <dbReference type="EMBL" id="TDR54785.1"/>
    </source>
</evidence>
<evidence type="ECO:0000313" key="11">
    <source>
        <dbReference type="Proteomes" id="UP000295558"/>
    </source>
</evidence>
<dbReference type="SUPFAM" id="SSF161098">
    <property type="entry name" value="MetI-like"/>
    <property type="match status" value="1"/>
</dbReference>
<dbReference type="CDD" id="cd06261">
    <property type="entry name" value="TM_PBP2"/>
    <property type="match status" value="1"/>
</dbReference>
<dbReference type="Proteomes" id="UP000295558">
    <property type="component" value="Unassembled WGS sequence"/>
</dbReference>
<evidence type="ECO:0000259" key="9">
    <source>
        <dbReference type="PROSITE" id="PS50928"/>
    </source>
</evidence>
<dbReference type="EMBL" id="SNZK01000002">
    <property type="protein sequence ID" value="TDR54785.1"/>
    <property type="molecule type" value="Genomic_DNA"/>
</dbReference>
<keyword evidence="6" id="KW-0346">Stress response</keyword>
<evidence type="ECO:0000256" key="5">
    <source>
        <dbReference type="ARBA" id="ARBA00022989"/>
    </source>
</evidence>
<keyword evidence="4 8" id="KW-0812">Transmembrane</keyword>
<dbReference type="RefSeq" id="WP_036070048.1">
    <property type="nucleotide sequence ID" value="NZ_JAARQJ010000018.1"/>
</dbReference>
<dbReference type="Gene3D" id="1.10.3720.10">
    <property type="entry name" value="MetI-like"/>
    <property type="match status" value="1"/>
</dbReference>
<feature type="transmembrane region" description="Helical" evidence="8">
    <location>
        <begin position="20"/>
        <end position="43"/>
    </location>
</feature>